<dbReference type="KEGG" id="rru:Rru_A2536"/>
<gene>
    <name evidence="6" type="ordered locus">Rru_A2536</name>
</gene>
<sequence>MSTMSQAMAAYGTARRAQTPLKIVVDLYDLALTSVSRAKAARMTETFEAEFEAMSKATLILSELERCLNTEDPRAQSMSKTLRQFYKRTITQLHAAKQARGGDEAIGTYASVHSQIMTMREAWAEIAGAPSLVARSVAG</sequence>
<dbReference type="PANTHER" id="PTHR34773">
    <property type="entry name" value="FLAGELLAR SECRETION CHAPERONE FLIS"/>
    <property type="match status" value="1"/>
</dbReference>
<dbReference type="AlphaFoldDB" id="Q2RRA9"/>
<keyword evidence="3" id="KW-0963">Cytoplasm</keyword>
<dbReference type="GO" id="GO:0071973">
    <property type="term" value="P:bacterial-type flagellum-dependent cell motility"/>
    <property type="evidence" value="ECO:0007669"/>
    <property type="project" value="TreeGrafter"/>
</dbReference>
<comment type="subcellular location">
    <subcellularLocation>
        <location evidence="1">Cytoplasm</location>
        <location evidence="1">Cytosol</location>
    </subcellularLocation>
</comment>
<dbReference type="PATRIC" id="fig|269796.9.peg.2643"/>
<evidence type="ECO:0008006" key="8">
    <source>
        <dbReference type="Google" id="ProtNLM"/>
    </source>
</evidence>
<keyword evidence="5" id="KW-0143">Chaperone</keyword>
<dbReference type="EMBL" id="CP000230">
    <property type="protein sequence ID" value="ABC23336.1"/>
    <property type="molecule type" value="Genomic_DNA"/>
</dbReference>
<evidence type="ECO:0000256" key="1">
    <source>
        <dbReference type="ARBA" id="ARBA00004514"/>
    </source>
</evidence>
<keyword evidence="4" id="KW-1005">Bacterial flagellum biogenesis</keyword>
<evidence type="ECO:0000313" key="6">
    <source>
        <dbReference type="EMBL" id="ABC23336.1"/>
    </source>
</evidence>
<evidence type="ECO:0000256" key="4">
    <source>
        <dbReference type="ARBA" id="ARBA00022795"/>
    </source>
</evidence>
<reference evidence="6 7" key="1">
    <citation type="journal article" date="2011" name="Stand. Genomic Sci.">
        <title>Complete genome sequence of Rhodospirillum rubrum type strain (S1).</title>
        <authorList>
            <person name="Munk A.C."/>
            <person name="Copeland A."/>
            <person name="Lucas S."/>
            <person name="Lapidus A."/>
            <person name="Del Rio T.G."/>
            <person name="Barry K."/>
            <person name="Detter J.C."/>
            <person name="Hammon N."/>
            <person name="Israni S."/>
            <person name="Pitluck S."/>
            <person name="Brettin T."/>
            <person name="Bruce D."/>
            <person name="Han C."/>
            <person name="Tapia R."/>
            <person name="Gilna P."/>
            <person name="Schmutz J."/>
            <person name="Larimer F."/>
            <person name="Land M."/>
            <person name="Kyrpides N.C."/>
            <person name="Mavromatis K."/>
            <person name="Richardson P."/>
            <person name="Rohde M."/>
            <person name="Goker M."/>
            <person name="Klenk H.P."/>
            <person name="Zhang Y."/>
            <person name="Roberts G.P."/>
            <person name="Reslewic S."/>
            <person name="Schwartz D.C."/>
        </authorList>
    </citation>
    <scope>NUCLEOTIDE SEQUENCE [LARGE SCALE GENOMIC DNA]</scope>
    <source>
        <strain evidence="7">ATCC 11170 / ATH 1.1.1 / DSM 467 / LMG 4362 / NCIMB 8255 / S1</strain>
    </source>
</reference>
<evidence type="ECO:0000256" key="3">
    <source>
        <dbReference type="ARBA" id="ARBA00022490"/>
    </source>
</evidence>
<dbReference type="HOGENOM" id="CLU_1843581_0_0_5"/>
<dbReference type="RefSeq" id="WP_011390289.1">
    <property type="nucleotide sequence ID" value="NC_007643.1"/>
</dbReference>
<dbReference type="GO" id="GO:0044780">
    <property type="term" value="P:bacterial-type flagellum assembly"/>
    <property type="evidence" value="ECO:0007669"/>
    <property type="project" value="InterPro"/>
</dbReference>
<dbReference type="Gene3D" id="1.20.120.340">
    <property type="entry name" value="Flagellar protein FliS"/>
    <property type="match status" value="1"/>
</dbReference>
<accession>Q2RRA9</accession>
<evidence type="ECO:0000256" key="5">
    <source>
        <dbReference type="ARBA" id="ARBA00023186"/>
    </source>
</evidence>
<dbReference type="eggNOG" id="COG1516">
    <property type="taxonomic scope" value="Bacteria"/>
</dbReference>
<name>Q2RRA9_RHORT</name>
<dbReference type="Pfam" id="PF02561">
    <property type="entry name" value="FliS"/>
    <property type="match status" value="1"/>
</dbReference>
<dbReference type="STRING" id="269796.Rru_A2536"/>
<dbReference type="GO" id="GO:0005829">
    <property type="term" value="C:cytosol"/>
    <property type="evidence" value="ECO:0007669"/>
    <property type="project" value="UniProtKB-SubCell"/>
</dbReference>
<dbReference type="Proteomes" id="UP000001929">
    <property type="component" value="Chromosome"/>
</dbReference>
<protein>
    <recommendedName>
        <fullName evidence="8">Flagellar protein FliS</fullName>
    </recommendedName>
</protein>
<dbReference type="SUPFAM" id="SSF101116">
    <property type="entry name" value="Flagellar export chaperone FliS"/>
    <property type="match status" value="1"/>
</dbReference>
<dbReference type="EnsemblBacteria" id="ABC23336">
    <property type="protein sequence ID" value="ABC23336"/>
    <property type="gene ID" value="Rru_A2536"/>
</dbReference>
<evidence type="ECO:0000256" key="2">
    <source>
        <dbReference type="ARBA" id="ARBA00008787"/>
    </source>
</evidence>
<dbReference type="InterPro" id="IPR036584">
    <property type="entry name" value="FliS_sf"/>
</dbReference>
<organism evidence="6 7">
    <name type="scientific">Rhodospirillum rubrum (strain ATCC 11170 / ATH 1.1.1 / DSM 467 / LMG 4362 / NCIMB 8255 / S1)</name>
    <dbReference type="NCBI Taxonomy" id="269796"/>
    <lineage>
        <taxon>Bacteria</taxon>
        <taxon>Pseudomonadati</taxon>
        <taxon>Pseudomonadota</taxon>
        <taxon>Alphaproteobacteria</taxon>
        <taxon>Rhodospirillales</taxon>
        <taxon>Rhodospirillaceae</taxon>
        <taxon>Rhodospirillum</taxon>
    </lineage>
</organism>
<dbReference type="PANTHER" id="PTHR34773:SF1">
    <property type="entry name" value="FLAGELLAR SECRETION CHAPERONE FLIS"/>
    <property type="match status" value="1"/>
</dbReference>
<proteinExistence type="inferred from homology"/>
<evidence type="ECO:0000313" key="7">
    <source>
        <dbReference type="Proteomes" id="UP000001929"/>
    </source>
</evidence>
<comment type="similarity">
    <text evidence="2">Belongs to the FliS family.</text>
</comment>
<keyword evidence="7" id="KW-1185">Reference proteome</keyword>
<dbReference type="InterPro" id="IPR003713">
    <property type="entry name" value="FliS"/>
</dbReference>